<keyword evidence="1" id="KW-1133">Transmembrane helix</keyword>
<keyword evidence="3" id="KW-1185">Reference proteome</keyword>
<gene>
    <name evidence="2" type="ORF">EOD73_11840</name>
</gene>
<evidence type="ECO:0000313" key="2">
    <source>
        <dbReference type="EMBL" id="RVT84813.1"/>
    </source>
</evidence>
<dbReference type="Proteomes" id="UP000288587">
    <property type="component" value="Unassembled WGS sequence"/>
</dbReference>
<dbReference type="RefSeq" id="WP_127683215.1">
    <property type="nucleotide sequence ID" value="NZ_SACM01000003.1"/>
</dbReference>
<dbReference type="AlphaFoldDB" id="A0A3S2UU95"/>
<keyword evidence="1" id="KW-0472">Membrane</keyword>
<keyword evidence="1" id="KW-0812">Transmembrane</keyword>
<evidence type="ECO:0000313" key="3">
    <source>
        <dbReference type="Proteomes" id="UP000288587"/>
    </source>
</evidence>
<protein>
    <submittedName>
        <fullName evidence="2">Uncharacterized protein</fullName>
    </submittedName>
</protein>
<proteinExistence type="predicted"/>
<organism evidence="2 3">
    <name type="scientific">Inhella crocodyli</name>
    <dbReference type="NCBI Taxonomy" id="2499851"/>
    <lineage>
        <taxon>Bacteria</taxon>
        <taxon>Pseudomonadati</taxon>
        <taxon>Pseudomonadota</taxon>
        <taxon>Betaproteobacteria</taxon>
        <taxon>Burkholderiales</taxon>
        <taxon>Sphaerotilaceae</taxon>
        <taxon>Inhella</taxon>
    </lineage>
</organism>
<reference evidence="2 3" key="1">
    <citation type="submission" date="2019-01" db="EMBL/GenBank/DDBJ databases">
        <authorList>
            <person name="Chen W.-M."/>
        </authorList>
    </citation>
    <scope>NUCLEOTIDE SEQUENCE [LARGE SCALE GENOMIC DNA]</scope>
    <source>
        <strain evidence="2 3">CCP-18</strain>
    </source>
</reference>
<name>A0A3S2UU95_9BURK</name>
<comment type="caution">
    <text evidence="2">The sequence shown here is derived from an EMBL/GenBank/DDBJ whole genome shotgun (WGS) entry which is preliminary data.</text>
</comment>
<sequence length="59" mass="6158">MNGPVLPLALTFLGVSIPTVLLLQHFDVGGDYRLLIAMAAGALASSLVQAALRQRGDKP</sequence>
<evidence type="ECO:0000256" key="1">
    <source>
        <dbReference type="SAM" id="Phobius"/>
    </source>
</evidence>
<accession>A0A3S2UU95</accession>
<feature type="transmembrane region" description="Helical" evidence="1">
    <location>
        <begin position="32"/>
        <end position="52"/>
    </location>
</feature>
<dbReference type="EMBL" id="SACM01000003">
    <property type="protein sequence ID" value="RVT84813.1"/>
    <property type="molecule type" value="Genomic_DNA"/>
</dbReference>